<name>A0A813JC13_POLGL</name>
<organism evidence="3 4">
    <name type="scientific">Polarella glacialis</name>
    <name type="common">Dinoflagellate</name>
    <dbReference type="NCBI Taxonomy" id="89957"/>
    <lineage>
        <taxon>Eukaryota</taxon>
        <taxon>Sar</taxon>
        <taxon>Alveolata</taxon>
        <taxon>Dinophyceae</taxon>
        <taxon>Suessiales</taxon>
        <taxon>Suessiaceae</taxon>
        <taxon>Polarella</taxon>
    </lineage>
</organism>
<evidence type="ECO:0000313" key="3">
    <source>
        <dbReference type="EMBL" id="CAE8672633.1"/>
    </source>
</evidence>
<keyword evidence="2" id="KW-1133">Transmembrane helix</keyword>
<keyword evidence="2" id="KW-0812">Transmembrane</keyword>
<proteinExistence type="predicted"/>
<sequence>VGAMALPQLHRSSKPGRRSLLLSVLLASAALLATLSSVTLFVAPTAVQLATHALAVTDAAADRGLLVSRRASKLEKQEKKSDPKVWEGRQRKPVKEYKQPFPKYILGFGVVLALIGFAGGGPQLASVFGIIGLGAGGLFEPFITNDGEISGLYDDDDDDE</sequence>
<reference evidence="3" key="1">
    <citation type="submission" date="2021-02" db="EMBL/GenBank/DDBJ databases">
        <authorList>
            <person name="Dougan E. K."/>
            <person name="Rhodes N."/>
            <person name="Thang M."/>
            <person name="Chan C."/>
        </authorList>
    </citation>
    <scope>NUCLEOTIDE SEQUENCE</scope>
</reference>
<dbReference type="Proteomes" id="UP000626109">
    <property type="component" value="Unassembled WGS sequence"/>
</dbReference>
<gene>
    <name evidence="3" type="ORF">PGLA2088_LOCUS18157</name>
</gene>
<evidence type="ECO:0000256" key="2">
    <source>
        <dbReference type="SAM" id="Phobius"/>
    </source>
</evidence>
<feature type="transmembrane region" description="Helical" evidence="2">
    <location>
        <begin position="20"/>
        <end position="43"/>
    </location>
</feature>
<feature type="non-terminal residue" evidence="3">
    <location>
        <position position="1"/>
    </location>
</feature>
<protein>
    <submittedName>
        <fullName evidence="3">Uncharacterized protein</fullName>
    </submittedName>
</protein>
<evidence type="ECO:0000256" key="1">
    <source>
        <dbReference type="SAM" id="MobiDB-lite"/>
    </source>
</evidence>
<keyword evidence="2" id="KW-0472">Membrane</keyword>
<feature type="region of interest" description="Disordered" evidence="1">
    <location>
        <begin position="72"/>
        <end position="91"/>
    </location>
</feature>
<comment type="caution">
    <text evidence="3">The sequence shown here is derived from an EMBL/GenBank/DDBJ whole genome shotgun (WGS) entry which is preliminary data.</text>
</comment>
<dbReference type="AlphaFoldDB" id="A0A813JC13"/>
<feature type="transmembrane region" description="Helical" evidence="2">
    <location>
        <begin position="101"/>
        <end position="118"/>
    </location>
</feature>
<accession>A0A813JC13</accession>
<dbReference type="EMBL" id="CAJNNW010024469">
    <property type="protein sequence ID" value="CAE8672633.1"/>
    <property type="molecule type" value="Genomic_DNA"/>
</dbReference>
<evidence type="ECO:0000313" key="4">
    <source>
        <dbReference type="Proteomes" id="UP000626109"/>
    </source>
</evidence>